<reference evidence="1 2" key="1">
    <citation type="submission" date="2021-01" db="EMBL/GenBank/DDBJ databases">
        <title>Whole genome shotgun sequence of Actinoplanes couchii NBRC 106145.</title>
        <authorList>
            <person name="Komaki H."/>
            <person name="Tamura T."/>
        </authorList>
    </citation>
    <scope>NUCLEOTIDE SEQUENCE [LARGE SCALE GENOMIC DNA]</scope>
    <source>
        <strain evidence="1 2">NBRC 106145</strain>
    </source>
</reference>
<dbReference type="EMBL" id="BOMG01000047">
    <property type="protein sequence ID" value="GID55209.1"/>
    <property type="molecule type" value="Genomic_DNA"/>
</dbReference>
<gene>
    <name evidence="1" type="ORF">Aco03nite_036130</name>
</gene>
<comment type="caution">
    <text evidence="1">The sequence shown here is derived from an EMBL/GenBank/DDBJ whole genome shotgun (WGS) entry which is preliminary data.</text>
</comment>
<sequence length="83" mass="9254">MDTPPAAARGAVTSLKDQAPAPLRRTFLEAFMQVSLTFPEKIYSGDTRNFGGTGLHLVCRSRPTAQLAQSLSWRRRTRYRSNA</sequence>
<proteinExistence type="predicted"/>
<organism evidence="1 2">
    <name type="scientific">Actinoplanes couchii</name>
    <dbReference type="NCBI Taxonomy" id="403638"/>
    <lineage>
        <taxon>Bacteria</taxon>
        <taxon>Bacillati</taxon>
        <taxon>Actinomycetota</taxon>
        <taxon>Actinomycetes</taxon>
        <taxon>Micromonosporales</taxon>
        <taxon>Micromonosporaceae</taxon>
        <taxon>Actinoplanes</taxon>
    </lineage>
</organism>
<evidence type="ECO:0000313" key="2">
    <source>
        <dbReference type="Proteomes" id="UP000612282"/>
    </source>
</evidence>
<keyword evidence="2" id="KW-1185">Reference proteome</keyword>
<protein>
    <submittedName>
        <fullName evidence="1">Uncharacterized protein</fullName>
    </submittedName>
</protein>
<evidence type="ECO:0000313" key="1">
    <source>
        <dbReference type="EMBL" id="GID55209.1"/>
    </source>
</evidence>
<dbReference type="Proteomes" id="UP000612282">
    <property type="component" value="Unassembled WGS sequence"/>
</dbReference>
<name>A0ABQ3X9M0_9ACTN</name>
<accession>A0ABQ3X9M0</accession>